<evidence type="ECO:0000259" key="11">
    <source>
        <dbReference type="PROSITE" id="PS51379"/>
    </source>
</evidence>
<evidence type="ECO:0000256" key="9">
    <source>
        <dbReference type="ARBA" id="ARBA00023014"/>
    </source>
</evidence>
<dbReference type="GO" id="GO:1903457">
    <property type="term" value="P:lactate catabolic process"/>
    <property type="evidence" value="ECO:0007669"/>
    <property type="project" value="TreeGrafter"/>
</dbReference>
<protein>
    <recommendedName>
        <fullName evidence="10">D-lactate dehydrogenase (cytochrome)</fullName>
        <ecNumber evidence="10">1.1.2.4</ecNumber>
    </recommendedName>
</protein>
<dbReference type="GO" id="GO:0051536">
    <property type="term" value="F:iron-sulfur cluster binding"/>
    <property type="evidence" value="ECO:0007669"/>
    <property type="project" value="UniProtKB-KW"/>
</dbReference>
<dbReference type="Gene3D" id="3.30.70.2740">
    <property type="match status" value="1"/>
</dbReference>
<dbReference type="Gene3D" id="1.10.1060.10">
    <property type="entry name" value="Alpha-helical ferredoxin"/>
    <property type="match status" value="1"/>
</dbReference>
<evidence type="ECO:0000256" key="4">
    <source>
        <dbReference type="ARBA" id="ARBA00022723"/>
    </source>
</evidence>
<keyword evidence="9" id="KW-0411">Iron-sulfur</keyword>
<dbReference type="GO" id="GO:0046872">
    <property type="term" value="F:metal ion binding"/>
    <property type="evidence" value="ECO:0007669"/>
    <property type="project" value="UniProtKB-KW"/>
</dbReference>
<dbReference type="InterPro" id="IPR016167">
    <property type="entry name" value="FAD-bd_PCMH_sub1"/>
</dbReference>
<dbReference type="PANTHER" id="PTHR11748:SF111">
    <property type="entry name" value="D-LACTATE DEHYDROGENASE, MITOCHONDRIAL-RELATED"/>
    <property type="match status" value="1"/>
</dbReference>
<feature type="domain" description="FAD-binding PCMH-type" evidence="12">
    <location>
        <begin position="30"/>
        <end position="259"/>
    </location>
</feature>
<keyword evidence="3" id="KW-0285">Flavoprotein</keyword>
<comment type="cofactor">
    <cofactor evidence="1">
        <name>FAD</name>
        <dbReference type="ChEBI" id="CHEBI:57692"/>
    </cofactor>
</comment>
<keyword evidence="7" id="KW-0560">Oxidoreductase</keyword>
<evidence type="ECO:0000256" key="6">
    <source>
        <dbReference type="ARBA" id="ARBA00022946"/>
    </source>
</evidence>
<keyword evidence="5" id="KW-0274">FAD</keyword>
<dbReference type="SUPFAM" id="SSF55103">
    <property type="entry name" value="FAD-linked oxidases, C-terminal domain"/>
    <property type="match status" value="1"/>
</dbReference>
<dbReference type="PROSITE" id="PS51379">
    <property type="entry name" value="4FE4S_FER_2"/>
    <property type="match status" value="1"/>
</dbReference>
<dbReference type="InterPro" id="IPR036318">
    <property type="entry name" value="FAD-bd_PCMH-like_sf"/>
</dbReference>
<evidence type="ECO:0000256" key="3">
    <source>
        <dbReference type="ARBA" id="ARBA00022630"/>
    </source>
</evidence>
<evidence type="ECO:0000313" key="13">
    <source>
        <dbReference type="EMBL" id="ABG61810.1"/>
    </source>
</evidence>
<name>Q11LB5_CHESB</name>
<dbReference type="eggNOG" id="COG0247">
    <property type="taxonomic scope" value="Bacteria"/>
</dbReference>
<evidence type="ECO:0000259" key="12">
    <source>
        <dbReference type="PROSITE" id="PS51387"/>
    </source>
</evidence>
<feature type="domain" description="4Fe-4S ferredoxin-type" evidence="11">
    <location>
        <begin position="523"/>
        <end position="554"/>
    </location>
</feature>
<dbReference type="InterPro" id="IPR004113">
    <property type="entry name" value="FAD-bd_oxidored_4_C"/>
</dbReference>
<organism evidence="13">
    <name type="scientific">Chelativorans sp. (strain BNC1)</name>
    <dbReference type="NCBI Taxonomy" id="266779"/>
    <lineage>
        <taxon>Bacteria</taxon>
        <taxon>Pseudomonadati</taxon>
        <taxon>Pseudomonadota</taxon>
        <taxon>Alphaproteobacteria</taxon>
        <taxon>Hyphomicrobiales</taxon>
        <taxon>Phyllobacteriaceae</taxon>
        <taxon>Chelativorans</taxon>
    </lineage>
</organism>
<dbReference type="InterPro" id="IPR016171">
    <property type="entry name" value="Vanillyl_alc_oxidase_C-sub2"/>
</dbReference>
<dbReference type="InterPro" id="IPR004017">
    <property type="entry name" value="Cys_rich_dom"/>
</dbReference>
<keyword evidence="6" id="KW-0809">Transit peptide</keyword>
<sequence length="951" mass="102202">MAAIRQVLPAERILLDRFSRIAHGTDASCYKLVPDAVLLVNAEEEVAHVCRAASENRVPITFRAAGTSLSGQAVTSSVLVKLDHNGWRSFVFAPETKLVKVGPGMVGGHVNARLARFGRKIGPDPASIGAAMMGGIAANNSSGICCGVEQNAYRTLHSMRIVLADGTSLNTADPESRAAFAKSHGAMLDALSALAREVQEDAELVALIRRKYAIKNTTGYSINALVDYADPIDILQHLLIGSEGTLAFMSELTLATVPDPKQKSAALILFRDMRDACAAAARLKSTPVSAVELMDYASLQSVIGKPGIPQSFANLPQQVCALLVDLRADDSIQLQGQEKAVGEALRGFDLLTPISFAQDASTYANYWNVRKGLLPSVGGMRPTGTTVIVEDVAVPTEHLADAAIALRCLLDGHGYADAIVFGHALDGNLHFVFPQSFETPEQIARYAALMEDVTRLVAVRFSGSLKAEHGTGRNMAPFVELEWGTRAYELMRRIKAIFDPKGVLNPGVVICDDPGIHLRDLKQLPSVNPVIDKCIECGFCEPVCPSRALSLTPRQRIAATRAMAGREGETGPFAASYAYQAVETCAGDGLCARNCPVGIDTGEMMRLQRARKHGAVAKFVARQVRKHLPLVMSCARGALRFADMAHALLGPSALERLARMLRIVTGGLVPPWTRFMPRPAAAPPRIGKAPSSSRPRVVLFASCVSSVMGPARGAPHREELWHVMKLLLERAGYEVDLVGATKAGCCGMPFRGKGFFEEAAGSVARLKAVLVEASRGGADPIICDTSPCAATLLSSHEGGGLRILDTGEGLEQMVLPKLKLHQKAEKVALHVACSTRKLGKDTQLVRLAAACAEQLVIPEEIECCGFAGDKGFNRPELNTSALRLLREQIPDDCNAGYSTSRTCEIGLSAHSGRHYQSIAYLLEWCSRPEEQRDAQADETAPLHVDLFEPRP</sequence>
<dbReference type="SUPFAM" id="SSF46548">
    <property type="entry name" value="alpha-helical ferredoxin"/>
    <property type="match status" value="1"/>
</dbReference>
<dbReference type="Gene3D" id="3.30.43.10">
    <property type="entry name" value="Uridine Diphospho-n-acetylenolpyruvylglucosamine Reductase, domain 2"/>
    <property type="match status" value="1"/>
</dbReference>
<dbReference type="PROSITE" id="PS51387">
    <property type="entry name" value="FAD_PCMH"/>
    <property type="match status" value="1"/>
</dbReference>
<dbReference type="GO" id="GO:0071949">
    <property type="term" value="F:FAD binding"/>
    <property type="evidence" value="ECO:0007669"/>
    <property type="project" value="InterPro"/>
</dbReference>
<dbReference type="InterPro" id="IPR016166">
    <property type="entry name" value="FAD-bd_PCMH"/>
</dbReference>
<comment type="similarity">
    <text evidence="2">Belongs to the FAD-binding oxidoreductase/transferase type 4 family.</text>
</comment>
<evidence type="ECO:0000256" key="2">
    <source>
        <dbReference type="ARBA" id="ARBA00008000"/>
    </source>
</evidence>
<evidence type="ECO:0000256" key="1">
    <source>
        <dbReference type="ARBA" id="ARBA00001974"/>
    </source>
</evidence>
<dbReference type="InterPro" id="IPR017896">
    <property type="entry name" value="4Fe4S_Fe-S-bd"/>
</dbReference>
<dbReference type="PROSITE" id="PS00198">
    <property type="entry name" value="4FE4S_FER_1"/>
    <property type="match status" value="1"/>
</dbReference>
<evidence type="ECO:0000256" key="5">
    <source>
        <dbReference type="ARBA" id="ARBA00022827"/>
    </source>
</evidence>
<dbReference type="Gene3D" id="1.10.45.10">
    <property type="entry name" value="Vanillyl-alcohol Oxidase, Chain A, domain 4"/>
    <property type="match status" value="1"/>
</dbReference>
<dbReference type="PANTHER" id="PTHR11748">
    <property type="entry name" value="D-LACTATE DEHYDROGENASE"/>
    <property type="match status" value="1"/>
</dbReference>
<dbReference type="AlphaFoldDB" id="Q11LB5"/>
<dbReference type="HOGENOM" id="CLU_013688_0_0_5"/>
<evidence type="ECO:0000256" key="7">
    <source>
        <dbReference type="ARBA" id="ARBA00023002"/>
    </source>
</evidence>
<dbReference type="EC" id="1.1.2.4" evidence="10"/>
<dbReference type="SUPFAM" id="SSF56176">
    <property type="entry name" value="FAD-binding/transporter-associated domain-like"/>
    <property type="match status" value="1"/>
</dbReference>
<reference evidence="13" key="1">
    <citation type="submission" date="2006-06" db="EMBL/GenBank/DDBJ databases">
        <title>Complete sequence of chromosome of Chelativorans sp. BNC1.</title>
        <authorList>
            <consortium name="US DOE Joint Genome Institute"/>
            <person name="Copeland A."/>
            <person name="Lucas S."/>
            <person name="Lapidus A."/>
            <person name="Barry K."/>
            <person name="Detter J.C."/>
            <person name="Glavina del Rio T."/>
            <person name="Hammon N."/>
            <person name="Israni S."/>
            <person name="Dalin E."/>
            <person name="Tice H."/>
            <person name="Pitluck S."/>
            <person name="Chertkov O."/>
            <person name="Brettin T."/>
            <person name="Bruce D."/>
            <person name="Han C."/>
            <person name="Tapia R."/>
            <person name="Gilna P."/>
            <person name="Schmutz J."/>
            <person name="Larimer F."/>
            <person name="Land M."/>
            <person name="Hauser L."/>
            <person name="Kyrpides N."/>
            <person name="Mikhailova N."/>
            <person name="Richardson P."/>
        </authorList>
    </citation>
    <scope>NUCLEOTIDE SEQUENCE</scope>
    <source>
        <strain evidence="13">BNC1</strain>
    </source>
</reference>
<evidence type="ECO:0000256" key="8">
    <source>
        <dbReference type="ARBA" id="ARBA00023004"/>
    </source>
</evidence>
<dbReference type="STRING" id="266779.Meso_0406"/>
<dbReference type="Pfam" id="PF02913">
    <property type="entry name" value="FAD-oxidase_C"/>
    <property type="match status" value="1"/>
</dbReference>
<accession>Q11LB5</accession>
<keyword evidence="4" id="KW-0479">Metal-binding</keyword>
<dbReference type="InterPro" id="IPR006094">
    <property type="entry name" value="Oxid_FAD_bind_N"/>
</dbReference>
<dbReference type="GO" id="GO:0008720">
    <property type="term" value="F:D-lactate dehydrogenase (NAD+) activity"/>
    <property type="evidence" value="ECO:0007669"/>
    <property type="project" value="TreeGrafter"/>
</dbReference>
<dbReference type="InterPro" id="IPR017900">
    <property type="entry name" value="4Fe4S_Fe_S_CS"/>
</dbReference>
<dbReference type="eggNOG" id="COG0277">
    <property type="taxonomic scope" value="Bacteria"/>
</dbReference>
<dbReference type="Pfam" id="PF13183">
    <property type="entry name" value="Fer4_8"/>
    <property type="match status" value="1"/>
</dbReference>
<dbReference type="FunFam" id="1.10.45.10:FF:000001">
    <property type="entry name" value="D-lactate dehydrogenase mitochondrial"/>
    <property type="match status" value="1"/>
</dbReference>
<dbReference type="InterPro" id="IPR016164">
    <property type="entry name" value="FAD-linked_Oxase-like_C"/>
</dbReference>
<dbReference type="Pfam" id="PF02754">
    <property type="entry name" value="CCG"/>
    <property type="match status" value="2"/>
</dbReference>
<proteinExistence type="inferred from homology"/>
<keyword evidence="8" id="KW-0408">Iron</keyword>
<evidence type="ECO:0000256" key="10">
    <source>
        <dbReference type="ARBA" id="ARBA00038897"/>
    </source>
</evidence>
<dbReference type="InterPro" id="IPR009051">
    <property type="entry name" value="Helical_ferredxn"/>
</dbReference>
<dbReference type="Pfam" id="PF01565">
    <property type="entry name" value="FAD_binding_4"/>
    <property type="match status" value="1"/>
</dbReference>
<dbReference type="GO" id="GO:0004458">
    <property type="term" value="F:D-lactate dehydrogenase (cytochrome) activity"/>
    <property type="evidence" value="ECO:0007669"/>
    <property type="project" value="UniProtKB-EC"/>
</dbReference>
<dbReference type="Gene3D" id="3.30.70.2190">
    <property type="match status" value="1"/>
</dbReference>
<dbReference type="Gene3D" id="3.30.465.10">
    <property type="match status" value="1"/>
</dbReference>
<dbReference type="EMBL" id="CP000390">
    <property type="protein sequence ID" value="ABG61810.1"/>
    <property type="molecule type" value="Genomic_DNA"/>
</dbReference>
<dbReference type="KEGG" id="mes:Meso_0406"/>
<dbReference type="InterPro" id="IPR016169">
    <property type="entry name" value="FAD-bd_PCMH_sub2"/>
</dbReference>
<dbReference type="eggNOG" id="COG1143">
    <property type="taxonomic scope" value="Bacteria"/>
</dbReference>
<gene>
    <name evidence="13" type="ordered locus">Meso_0406</name>
</gene>